<evidence type="ECO:0000313" key="3">
    <source>
        <dbReference type="Proteomes" id="UP001518872"/>
    </source>
</evidence>
<comment type="caution">
    <text evidence="2">The sequence shown here is derived from an EMBL/GenBank/DDBJ whole genome shotgun (WGS) entry which is preliminary data.</text>
</comment>
<dbReference type="RefSeq" id="WP_204923535.1">
    <property type="nucleotide sequence ID" value="NZ_JAFEUC010000001.1"/>
</dbReference>
<feature type="region of interest" description="Disordered" evidence="1">
    <location>
        <begin position="353"/>
        <end position="376"/>
    </location>
</feature>
<gene>
    <name evidence="2" type="ORF">JQX11_03900</name>
</gene>
<evidence type="ECO:0000313" key="2">
    <source>
        <dbReference type="EMBL" id="MBM7075498.1"/>
    </source>
</evidence>
<dbReference type="EMBL" id="JAFEUC010000001">
    <property type="protein sequence ID" value="MBM7075498.1"/>
    <property type="molecule type" value="Genomic_DNA"/>
</dbReference>
<dbReference type="Gene3D" id="1.25.40.10">
    <property type="entry name" value="Tetratricopeptide repeat domain"/>
    <property type="match status" value="1"/>
</dbReference>
<evidence type="ECO:0000256" key="1">
    <source>
        <dbReference type="SAM" id="MobiDB-lite"/>
    </source>
</evidence>
<name>A0ABS2IQ96_9ACTN</name>
<protein>
    <submittedName>
        <fullName evidence="2">CDC27 family protein</fullName>
    </submittedName>
</protein>
<keyword evidence="3" id="KW-1185">Reference proteome</keyword>
<dbReference type="InterPro" id="IPR011990">
    <property type="entry name" value="TPR-like_helical_dom_sf"/>
</dbReference>
<organism evidence="2 3">
    <name type="scientific">Micromonospora humida</name>
    <dbReference type="NCBI Taxonomy" id="2809018"/>
    <lineage>
        <taxon>Bacteria</taxon>
        <taxon>Bacillati</taxon>
        <taxon>Actinomycetota</taxon>
        <taxon>Actinomycetes</taxon>
        <taxon>Micromonosporales</taxon>
        <taxon>Micromonosporaceae</taxon>
        <taxon>Micromonospora</taxon>
    </lineage>
</organism>
<reference evidence="2 3" key="1">
    <citation type="submission" date="2021-02" db="EMBL/GenBank/DDBJ databases">
        <authorList>
            <person name="Ra J.-S."/>
        </authorList>
    </citation>
    <scope>NUCLEOTIDE SEQUENCE [LARGE SCALE GENOMIC DNA]</scope>
    <source>
        <strain evidence="2 3">MMS20-R1-14</strain>
    </source>
</reference>
<proteinExistence type="predicted"/>
<accession>A0ABS2IQ96</accession>
<feature type="compositionally biased region" description="Basic and acidic residues" evidence="1">
    <location>
        <begin position="353"/>
        <end position="363"/>
    </location>
</feature>
<sequence>MAQPRTYTSDVMTDAVRQVEAARAAGRRGPISAVARELNLDRRLLQSWVTNARANAAAAAPPPTASSTHTGVDLVLLPDGLLHCRFCQHPMTAVFTWAGLVYDCPPPCRRPVLNATAVASAVGLVVLRHAAHLVPALTHPKAASIAAGHAHRLITRITAGTHPSDLRITWPTTRPPRPVPPGHLHLARNLATTDPQRARTVLRNVLTGIDPTTTATEIAYAEAAHLLAPLLPGEAAIRWADYAHRGLTHLHGPTHPHTLTAAHTLATAHRQAGHHQRAYHLLRELAERLAATAGSDAHPTLAVRATTALVLHDLGHHHAAHTLLTDTIDRHHRAHPGHPATARMTKHLDHLRQRHTTDRDSRPRAAVNPPAPVVQA</sequence>
<dbReference type="Proteomes" id="UP001518872">
    <property type="component" value="Unassembled WGS sequence"/>
</dbReference>